<dbReference type="AlphaFoldDB" id="A0A8J7LKF5"/>
<dbReference type="CDD" id="cd15457">
    <property type="entry name" value="NADAR"/>
    <property type="match status" value="1"/>
</dbReference>
<protein>
    <submittedName>
        <fullName evidence="4">NADAR family protein</fullName>
    </submittedName>
</protein>
<comment type="catalytic activity">
    <reaction evidence="1">
        <text>5-amino-6-(5-phospho-D-ribosylamino)uracil + H2O = 5,6-diaminouracil + D-ribose 5-phosphate</text>
        <dbReference type="Rhea" id="RHEA:55020"/>
        <dbReference type="ChEBI" id="CHEBI:15377"/>
        <dbReference type="ChEBI" id="CHEBI:46252"/>
        <dbReference type="ChEBI" id="CHEBI:58453"/>
        <dbReference type="ChEBI" id="CHEBI:78346"/>
    </reaction>
</comment>
<gene>
    <name evidence="4" type="ORF">H1D41_02595</name>
</gene>
<accession>A0A8J7LKF5</accession>
<comment type="catalytic activity">
    <reaction evidence="2">
        <text>2,5-diamino-6-hydroxy-4-(5-phosphoribosylamino)-pyrimidine + H2O = 2,5,6-triamino-4-hydroxypyrimidine + D-ribose 5-phosphate</text>
        <dbReference type="Rhea" id="RHEA:23436"/>
        <dbReference type="ChEBI" id="CHEBI:15377"/>
        <dbReference type="ChEBI" id="CHEBI:58614"/>
        <dbReference type="ChEBI" id="CHEBI:78346"/>
        <dbReference type="ChEBI" id="CHEBI:137796"/>
    </reaction>
</comment>
<dbReference type="InterPro" id="IPR012816">
    <property type="entry name" value="NADAR"/>
</dbReference>
<evidence type="ECO:0000313" key="4">
    <source>
        <dbReference type="EMBL" id="MBI1492519.1"/>
    </source>
</evidence>
<reference evidence="4" key="1">
    <citation type="submission" date="2020-10" db="EMBL/GenBank/DDBJ databases">
        <title>Paenihalocynthiibacter styelae gen. nov., sp. nov., isolated from stalked sea squirt Styela clava.</title>
        <authorList>
            <person name="Kim Y.-O."/>
            <person name="Yoon J.-H."/>
        </authorList>
    </citation>
    <scope>NUCLEOTIDE SEQUENCE</scope>
    <source>
        <strain evidence="4">MYP1-1</strain>
    </source>
</reference>
<sequence>MSDHTDTYHFFWSGPFSQWQACRFEMDGLDFSSAEQAMMYFKATLFSDQEIADQILAEGEPGRQKALGRCVKGFHEETWAAERYDIVKHVNLAKFDQNKGLRRKLFQTIPKEMVEASPLDTIWGIGLDTDHALRTPVADWPGQNLLGRILNETRAKLAETYPDEAKACAGENQETEND</sequence>
<dbReference type="SUPFAM" id="SSF143990">
    <property type="entry name" value="YbiA-like"/>
    <property type="match status" value="1"/>
</dbReference>
<dbReference type="Pfam" id="PF08719">
    <property type="entry name" value="NADAR"/>
    <property type="match status" value="1"/>
</dbReference>
<evidence type="ECO:0000313" key="5">
    <source>
        <dbReference type="Proteomes" id="UP000640583"/>
    </source>
</evidence>
<evidence type="ECO:0000256" key="1">
    <source>
        <dbReference type="ARBA" id="ARBA00000022"/>
    </source>
</evidence>
<evidence type="ECO:0000256" key="2">
    <source>
        <dbReference type="ARBA" id="ARBA00000751"/>
    </source>
</evidence>
<organism evidence="4 5">
    <name type="scientific">Halocynthiibacter styelae</name>
    <dbReference type="NCBI Taxonomy" id="2761955"/>
    <lineage>
        <taxon>Bacteria</taxon>
        <taxon>Pseudomonadati</taxon>
        <taxon>Pseudomonadota</taxon>
        <taxon>Alphaproteobacteria</taxon>
        <taxon>Rhodobacterales</taxon>
        <taxon>Paracoccaceae</taxon>
        <taxon>Halocynthiibacter</taxon>
    </lineage>
</organism>
<dbReference type="RefSeq" id="WP_228847444.1">
    <property type="nucleotide sequence ID" value="NZ_JADCKQ010000002.1"/>
</dbReference>
<dbReference type="InterPro" id="IPR037238">
    <property type="entry name" value="YbiA-like_sf"/>
</dbReference>
<dbReference type="EMBL" id="JADCKQ010000002">
    <property type="protein sequence ID" value="MBI1492519.1"/>
    <property type="molecule type" value="Genomic_DNA"/>
</dbReference>
<proteinExistence type="predicted"/>
<comment type="caution">
    <text evidence="4">The sequence shown here is derived from an EMBL/GenBank/DDBJ whole genome shotgun (WGS) entry which is preliminary data.</text>
</comment>
<dbReference type="Gene3D" id="1.10.357.40">
    <property type="entry name" value="YbiA-like"/>
    <property type="match status" value="1"/>
</dbReference>
<keyword evidence="5" id="KW-1185">Reference proteome</keyword>
<evidence type="ECO:0000259" key="3">
    <source>
        <dbReference type="Pfam" id="PF08719"/>
    </source>
</evidence>
<name>A0A8J7LKF5_9RHOB</name>
<dbReference type="NCBIfam" id="TIGR02464">
    <property type="entry name" value="ribofla_fusion"/>
    <property type="match status" value="1"/>
</dbReference>
<dbReference type="Proteomes" id="UP000640583">
    <property type="component" value="Unassembled WGS sequence"/>
</dbReference>
<feature type="domain" description="NADAR" evidence="3">
    <location>
        <begin position="14"/>
        <end position="157"/>
    </location>
</feature>